<name>A0A141SCU9_9FLOR</name>
<geneLocation type="plastid" evidence="1"/>
<evidence type="ECO:0000313" key="1">
    <source>
        <dbReference type="EMBL" id="AMK96117.1"/>
    </source>
</evidence>
<accession>A0A141SCU9</accession>
<proteinExistence type="predicted"/>
<keyword evidence="1" id="KW-0934">Plastid</keyword>
<reference evidence="1" key="1">
    <citation type="submission" date="2015-07" db="EMBL/GenBank/DDBJ databases">
        <title>Reconstructing the complex evolutionary history of mobile plasmids in red algal genomes.</title>
        <authorList>
            <person name="Lee J."/>
            <person name="Kim K.M."/>
            <person name="Yang E.C."/>
            <person name="Miller K.A."/>
            <person name="Boo S.M."/>
            <person name="Bhattacharya D."/>
            <person name="Yoon H.S."/>
        </authorList>
    </citation>
    <scope>NUCLEOTIDE SEQUENCE</scope>
</reference>
<dbReference type="RefSeq" id="YP_009243875.1">
    <property type="nucleotide sequence ID" value="NC_029857.1"/>
</dbReference>
<protein>
    <submittedName>
        <fullName evidence="1">Putative single-stranded DNA binding protein</fullName>
    </submittedName>
</protein>
<dbReference type="GeneID" id="27215561"/>
<dbReference type="AlphaFoldDB" id="A0A141SCU9"/>
<organism evidence="1">
    <name type="scientific">Sporolithon durum</name>
    <dbReference type="NCBI Taxonomy" id="48970"/>
    <lineage>
        <taxon>Eukaryota</taxon>
        <taxon>Rhodophyta</taxon>
        <taxon>Florideophyceae</taxon>
        <taxon>Corallinophycidae</taxon>
        <taxon>Sporolithales</taxon>
        <taxon>Sporolithaceae</taxon>
        <taxon>Sporolithon</taxon>
    </lineage>
</organism>
<dbReference type="EMBL" id="KT266785">
    <property type="protein sequence ID" value="AMK96117.1"/>
    <property type="molecule type" value="Genomic_DNA"/>
</dbReference>
<gene>
    <name evidence="1" type="primary">ycf41</name>
    <name evidence="1" type="ORF">Sdur_059</name>
</gene>
<sequence>MNICLITARINKIPKRVLYNDQYSTQLDVIFPQINKGLSHATATARGEISEQIFELYCLGDYIVIECNLLPLKDSKNRKKLNLNIINVYPACIFINK</sequence>